<keyword evidence="5" id="KW-0874">Quinone</keyword>
<sequence length="474" mass="48902">MNSENGMRVLAMTPEILVFGGGLVVLLSGSFLPRYRQWWTRTIAAIVLCGALVAAAVLMAAPARTAFDGTFAVDTTTGIARIVVMVGLLLVLAVAGGEIAGSVRESETYALLLFSASGILVLAGAQDLLVLVTGYLLAGIPLYGLIGLAHSAPGAEAAMKAYLMGALFGVILLLGVTTLYGVTGGTRYDELAAGLAGAPTAAVAAGLLGVLAGLMFEAGGVPAHFWIPDAAQAANGTTAMFVTTVPKVGALIAVYRLVTVLPATVAWPLVIALIAVASMSLGNLAAYWQRDPRRLLGWSTVSQVGFLLVPIAVAGRSELALPSLLFYLAGYTATNSAAFAVTTALPDRRRLDSYRGLARTAPGLAAALLVALLGLVGTPPTAVFVGKLTTAMAAWDGGQAWLAVVAFINSLVSLFYYLRWIIPTCQRATPEPIDDIVAAQKWPARTAILAAGLSLALGVAAGGVWEVLPQSLMR</sequence>
<comment type="subcellular location">
    <subcellularLocation>
        <location evidence="5">Cell membrane</location>
        <topology evidence="5">Multi-pass membrane protein</topology>
    </subcellularLocation>
    <subcellularLocation>
        <location evidence="1">Endomembrane system</location>
        <topology evidence="1">Multi-pass membrane protein</topology>
    </subcellularLocation>
    <subcellularLocation>
        <location evidence="6">Membrane</location>
        <topology evidence="6">Multi-pass membrane protein</topology>
    </subcellularLocation>
</comment>
<keyword evidence="5" id="KW-0813">Transport</keyword>
<dbReference type="PANTHER" id="PTHR22773">
    <property type="entry name" value="NADH DEHYDROGENASE"/>
    <property type="match status" value="1"/>
</dbReference>
<name>A0ABY6RGN0_9MYCO</name>
<evidence type="ECO:0000256" key="5">
    <source>
        <dbReference type="HAMAP-Rule" id="MF_00445"/>
    </source>
</evidence>
<dbReference type="InterPro" id="IPR010096">
    <property type="entry name" value="NADH-Q_OxRdtase_suN/2"/>
</dbReference>
<feature type="transmembrane region" description="Helical" evidence="5">
    <location>
        <begin position="239"/>
        <end position="258"/>
    </location>
</feature>
<proteinExistence type="inferred from homology"/>
<evidence type="ECO:0000256" key="1">
    <source>
        <dbReference type="ARBA" id="ARBA00004127"/>
    </source>
</evidence>
<comment type="catalytic activity">
    <reaction evidence="5">
        <text>a quinone + NADH + 5 H(+)(in) = a quinol + NAD(+) + 4 H(+)(out)</text>
        <dbReference type="Rhea" id="RHEA:57888"/>
        <dbReference type="ChEBI" id="CHEBI:15378"/>
        <dbReference type="ChEBI" id="CHEBI:24646"/>
        <dbReference type="ChEBI" id="CHEBI:57540"/>
        <dbReference type="ChEBI" id="CHEBI:57945"/>
        <dbReference type="ChEBI" id="CHEBI:132124"/>
    </reaction>
</comment>
<feature type="transmembrane region" description="Helical" evidence="5">
    <location>
        <begin position="357"/>
        <end position="378"/>
    </location>
</feature>
<dbReference type="Pfam" id="PF00361">
    <property type="entry name" value="Proton_antipo_M"/>
    <property type="match status" value="1"/>
</dbReference>
<keyword evidence="5" id="KW-0520">NAD</keyword>
<feature type="transmembrane region" description="Helical" evidence="5">
    <location>
        <begin position="295"/>
        <end position="313"/>
    </location>
</feature>
<keyword evidence="8" id="KW-0560">Oxidoreductase</keyword>
<comment type="similarity">
    <text evidence="5">Belongs to the complex I subunit 2 family.</text>
</comment>
<feature type="transmembrane region" description="Helical" evidence="5">
    <location>
        <begin position="447"/>
        <end position="468"/>
    </location>
</feature>
<feature type="transmembrane region" description="Helical" evidence="5">
    <location>
        <begin position="264"/>
        <end position="288"/>
    </location>
</feature>
<gene>
    <name evidence="8" type="primary">nuoN_2</name>
    <name evidence="5" type="synonym">nuoN</name>
    <name evidence="8" type="ORF">LAUMK4_01929</name>
</gene>
<evidence type="ECO:0000259" key="7">
    <source>
        <dbReference type="Pfam" id="PF00361"/>
    </source>
</evidence>
<evidence type="ECO:0000313" key="9">
    <source>
        <dbReference type="Proteomes" id="UP000271464"/>
    </source>
</evidence>
<feature type="domain" description="NADH:quinone oxidoreductase/Mrp antiporter transmembrane" evidence="7">
    <location>
        <begin position="125"/>
        <end position="411"/>
    </location>
</feature>
<evidence type="ECO:0000256" key="2">
    <source>
        <dbReference type="ARBA" id="ARBA00022692"/>
    </source>
</evidence>
<comment type="caution">
    <text evidence="8">The sequence shown here is derived from an EMBL/GenBank/DDBJ whole genome shotgun (WGS) entry which is preliminary data.</text>
</comment>
<feature type="transmembrane region" description="Helical" evidence="5">
    <location>
        <begin position="325"/>
        <end position="345"/>
    </location>
</feature>
<keyword evidence="9" id="KW-1185">Reference proteome</keyword>
<organism evidence="8 9">
    <name type="scientific">Mycobacterium persicum</name>
    <dbReference type="NCBI Taxonomy" id="1487726"/>
    <lineage>
        <taxon>Bacteria</taxon>
        <taxon>Bacillati</taxon>
        <taxon>Actinomycetota</taxon>
        <taxon>Actinomycetes</taxon>
        <taxon>Mycobacteriales</taxon>
        <taxon>Mycobacteriaceae</taxon>
        <taxon>Mycobacterium</taxon>
    </lineage>
</organism>
<evidence type="ECO:0000256" key="4">
    <source>
        <dbReference type="ARBA" id="ARBA00023136"/>
    </source>
</evidence>
<evidence type="ECO:0000256" key="3">
    <source>
        <dbReference type="ARBA" id="ARBA00022989"/>
    </source>
</evidence>
<feature type="transmembrane region" description="Helical" evidence="5">
    <location>
        <begin position="79"/>
        <end position="97"/>
    </location>
</feature>
<comment type="function">
    <text evidence="5">NDH-1 shuttles electrons from NADH, via FMN and iron-sulfur (Fe-S) centers, to quinones in the respiratory chain. The immediate electron acceptor for the enzyme in this species is believed to be a menaquinone. Couples the redox reaction to proton translocation (for every two electrons transferred, four hydrogen ions are translocated across the cytoplasmic membrane), and thus conserves the redox energy in a proton gradient.</text>
</comment>
<accession>A0ABY6RGN0</accession>
<evidence type="ECO:0000313" key="8">
    <source>
        <dbReference type="EMBL" id="VAZ91876.1"/>
    </source>
</evidence>
<reference evidence="8 9" key="1">
    <citation type="submission" date="2018-09" db="EMBL/GenBank/DDBJ databases">
        <authorList>
            <person name="Tagini F."/>
        </authorList>
    </citation>
    <scope>NUCLEOTIDE SEQUENCE [LARGE SCALE GENOMIC DNA]</scope>
    <source>
        <strain evidence="8 9">MK4</strain>
    </source>
</reference>
<feature type="transmembrane region" description="Helical" evidence="5">
    <location>
        <begin position="132"/>
        <end position="149"/>
    </location>
</feature>
<dbReference type="HAMAP" id="MF_00445">
    <property type="entry name" value="NDH1_NuoN_1"/>
    <property type="match status" value="1"/>
</dbReference>
<evidence type="ECO:0000256" key="6">
    <source>
        <dbReference type="RuleBase" id="RU000320"/>
    </source>
</evidence>
<feature type="transmembrane region" description="Helical" evidence="5">
    <location>
        <begin position="398"/>
        <end position="418"/>
    </location>
</feature>
<keyword evidence="5" id="KW-1003">Cell membrane</keyword>
<dbReference type="EMBL" id="UPHM01000040">
    <property type="protein sequence ID" value="VAZ91876.1"/>
    <property type="molecule type" value="Genomic_DNA"/>
</dbReference>
<dbReference type="Proteomes" id="UP000271464">
    <property type="component" value="Unassembled WGS sequence"/>
</dbReference>
<dbReference type="GO" id="GO:0016491">
    <property type="term" value="F:oxidoreductase activity"/>
    <property type="evidence" value="ECO:0007669"/>
    <property type="project" value="UniProtKB-KW"/>
</dbReference>
<protein>
    <recommendedName>
        <fullName evidence="5">NADH-quinone oxidoreductase subunit N</fullName>
        <ecNumber evidence="5">7.1.1.-</ecNumber>
    </recommendedName>
    <alternativeName>
        <fullName evidence="5">NADH dehydrogenase I subunit N</fullName>
    </alternativeName>
    <alternativeName>
        <fullName evidence="5">NDH-1 subunit N</fullName>
    </alternativeName>
</protein>
<comment type="subunit">
    <text evidence="5">NDH-1 is composed of 14 different subunits. Subunits NuoA, H, J, K, L, M, N constitute the membrane sector of the complex.</text>
</comment>
<keyword evidence="3 5" id="KW-1133">Transmembrane helix</keyword>
<feature type="transmembrane region" description="Helical" evidence="5">
    <location>
        <begin position="161"/>
        <end position="182"/>
    </location>
</feature>
<keyword evidence="4 5" id="KW-0472">Membrane</keyword>
<dbReference type="InterPro" id="IPR001750">
    <property type="entry name" value="ND/Mrp_TM"/>
</dbReference>
<feature type="transmembrane region" description="Helical" evidence="5">
    <location>
        <begin position="202"/>
        <end position="227"/>
    </location>
</feature>
<dbReference type="EC" id="7.1.1.-" evidence="5"/>
<keyword evidence="5" id="KW-1278">Translocase</keyword>
<feature type="transmembrane region" description="Helical" evidence="5">
    <location>
        <begin position="109"/>
        <end position="126"/>
    </location>
</feature>
<keyword evidence="2 5" id="KW-0812">Transmembrane</keyword>
<feature type="transmembrane region" description="Helical" evidence="5">
    <location>
        <begin position="12"/>
        <end position="32"/>
    </location>
</feature>
<feature type="transmembrane region" description="Helical" evidence="5">
    <location>
        <begin position="44"/>
        <end position="67"/>
    </location>
</feature>